<reference evidence="2" key="1">
    <citation type="submission" date="2023-07" db="EMBL/GenBank/DDBJ databases">
        <title>Christiangramia sp. SM2212., a novel bacterium of the family Flavobacteriaceae isolated from the sea sediment.</title>
        <authorList>
            <person name="Wang J."/>
            <person name="Zhang X."/>
        </authorList>
    </citation>
    <scope>NUCLEOTIDE SEQUENCE [LARGE SCALE GENOMIC DNA]</scope>
    <source>
        <strain evidence="2">SM2212</strain>
    </source>
</reference>
<organism evidence="1 2">
    <name type="scientific">Christiangramia sediminicola</name>
    <dbReference type="NCBI Taxonomy" id="3073267"/>
    <lineage>
        <taxon>Bacteria</taxon>
        <taxon>Pseudomonadati</taxon>
        <taxon>Bacteroidota</taxon>
        <taxon>Flavobacteriia</taxon>
        <taxon>Flavobacteriales</taxon>
        <taxon>Flavobacteriaceae</taxon>
        <taxon>Christiangramia</taxon>
    </lineage>
</organism>
<dbReference type="RefSeq" id="WP_309561977.1">
    <property type="nucleotide sequence ID" value="NZ_JAVJIU010000004.1"/>
</dbReference>
<comment type="caution">
    <text evidence="1">The sequence shown here is derived from an EMBL/GenBank/DDBJ whole genome shotgun (WGS) entry which is preliminary data.</text>
</comment>
<evidence type="ECO:0000313" key="2">
    <source>
        <dbReference type="Proteomes" id="UP001257234"/>
    </source>
</evidence>
<dbReference type="Proteomes" id="UP001257234">
    <property type="component" value="Unassembled WGS sequence"/>
</dbReference>
<name>A0ABU1ERT7_9FLAO</name>
<dbReference type="PANTHER" id="PTHR31299">
    <property type="entry name" value="ESTERASE, PUTATIVE (AFU_ORTHOLOGUE AFUA_1G05850)-RELATED"/>
    <property type="match status" value="1"/>
</dbReference>
<dbReference type="Pfam" id="PF05139">
    <property type="entry name" value="Erythro_esteras"/>
    <property type="match status" value="1"/>
</dbReference>
<dbReference type="SUPFAM" id="SSF159501">
    <property type="entry name" value="EreA/ChaN-like"/>
    <property type="match status" value="1"/>
</dbReference>
<gene>
    <name evidence="1" type="ORF">RE431_10710</name>
</gene>
<protein>
    <submittedName>
        <fullName evidence="1">Erythromycin esterase family protein</fullName>
    </submittedName>
</protein>
<accession>A0ABU1ERT7</accession>
<sequence length="445" mass="51523">MDFQLLSIFIKNSIILRSLFLYSVAFLLAINCNSQNKNVINWLTQHSLEISSTEVDSIIDRPINTFPSSFISAKIYGLGGSSHQHTEFNKLKSSITKYLITNNNLNFLYFEESYGAAHDLNEYLQSGKGDLRKLVKEFRQKTWQNSEVLDFFQWLKNYNDTKADADKVSVYGIDPMFNYNIVQLLRDIHGNKNFELTNEEEKILTKYSKEVFQPYKIKNINQEIKLLTELQKRIQVSDQFNSQTEDAVLALEALKSYIFFINEPKQSVRDRNMMSLIVSNMEQEKNFKKGMVWSHNLHIKKTSLPDLNANKATLFPKNTPSLGKRLKKKFKKDYYSIGFDFGFGKLAKIDKNGNRETGTLSQPFPNTFSEVLFEVPFDFFFFDFQEASKNKSMKNFIKSEKKYLNIGGGGLLPKYAKKALAKDPLFDLYDGLIYVREVSLNSKIP</sequence>
<evidence type="ECO:0000313" key="1">
    <source>
        <dbReference type="EMBL" id="MDR5591108.1"/>
    </source>
</evidence>
<keyword evidence="2" id="KW-1185">Reference proteome</keyword>
<dbReference type="PANTHER" id="PTHR31299:SF0">
    <property type="entry name" value="ESTERASE, PUTATIVE (AFU_ORTHOLOGUE AFUA_1G05850)-RELATED"/>
    <property type="match status" value="1"/>
</dbReference>
<dbReference type="Gene3D" id="1.20.1440.30">
    <property type="entry name" value="Biosynthetic Protein domain"/>
    <property type="match status" value="1"/>
</dbReference>
<dbReference type="CDD" id="cd14728">
    <property type="entry name" value="Ere-like"/>
    <property type="match status" value="1"/>
</dbReference>
<dbReference type="Gene3D" id="3.40.1660.10">
    <property type="entry name" value="EreA-like (biosynthetic domain)"/>
    <property type="match status" value="1"/>
</dbReference>
<dbReference type="EMBL" id="JAVJIU010000004">
    <property type="protein sequence ID" value="MDR5591108.1"/>
    <property type="molecule type" value="Genomic_DNA"/>
</dbReference>
<proteinExistence type="predicted"/>
<dbReference type="InterPro" id="IPR007815">
    <property type="entry name" value="Emycin_Estase"/>
</dbReference>
<dbReference type="Gene3D" id="3.30.1870.10">
    <property type="entry name" value="EreA-like, domain 2"/>
    <property type="match status" value="1"/>
</dbReference>
<dbReference type="InterPro" id="IPR052036">
    <property type="entry name" value="Hydrolase/PRTase-associated"/>
</dbReference>